<dbReference type="PANTHER" id="PTHR23333:SF20">
    <property type="entry name" value="NSFL1 COFACTOR P47"/>
    <property type="match status" value="1"/>
</dbReference>
<feature type="region of interest" description="Disordered" evidence="1">
    <location>
        <begin position="40"/>
        <end position="107"/>
    </location>
</feature>
<dbReference type="CDD" id="cd01770">
    <property type="entry name" value="UBX_UBXN2"/>
    <property type="match status" value="1"/>
</dbReference>
<dbReference type="GO" id="GO:0005829">
    <property type="term" value="C:cytosol"/>
    <property type="evidence" value="ECO:0007669"/>
    <property type="project" value="TreeGrafter"/>
</dbReference>
<name>A0A7S3RBS9_9SPIT</name>
<dbReference type="PROSITE" id="PS50033">
    <property type="entry name" value="UBX"/>
    <property type="match status" value="1"/>
</dbReference>
<feature type="compositionally biased region" description="Acidic residues" evidence="1">
    <location>
        <begin position="43"/>
        <end position="59"/>
    </location>
</feature>
<gene>
    <name evidence="3" type="ORF">SACU0126_LOCUS914</name>
</gene>
<accession>A0A7S3RBS9</accession>
<evidence type="ECO:0000256" key="1">
    <source>
        <dbReference type="SAM" id="MobiDB-lite"/>
    </source>
</evidence>
<dbReference type="GO" id="GO:0043130">
    <property type="term" value="F:ubiquitin binding"/>
    <property type="evidence" value="ECO:0007669"/>
    <property type="project" value="TreeGrafter"/>
</dbReference>
<dbReference type="GO" id="GO:0005634">
    <property type="term" value="C:nucleus"/>
    <property type="evidence" value="ECO:0007669"/>
    <property type="project" value="TreeGrafter"/>
</dbReference>
<dbReference type="EMBL" id="HBIQ01002371">
    <property type="protein sequence ID" value="CAE0519560.1"/>
    <property type="molecule type" value="Transcribed_RNA"/>
</dbReference>
<dbReference type="GO" id="GO:0061025">
    <property type="term" value="P:membrane fusion"/>
    <property type="evidence" value="ECO:0007669"/>
    <property type="project" value="TreeGrafter"/>
</dbReference>
<sequence length="349" mass="37885">MAEGSAEAFMQLTGADRATAERVMAAALSDLEAAIALYYDDSSPADEKEEGEEKEEEAEAALPSGDVVSHILNNAKEGEDAERWAGPGRTLSGDSSASPPTDSRQNAKRVRIIFWADGFTVEDLSREEAEEEAPAAPRARKTGIQTLGDHRAAESRMPQMKVPELRKYEDNHQFMEDLKKGLPPSEFREIDLSSGIPRHRPVDIMLGDLRPAAYPSHLGRMPQGRPSAQQIEAPKLTPFSGAGRSMRDLPGEGSGTQPAPPPSEMETLSVDESLPQTTLQLRLHDGSRRIVKANHSHTVKQLQAHVASLTPGVAFELRAGFPPKPLSENMEATLKEANLLAESIVQAGF</sequence>
<protein>
    <recommendedName>
        <fullName evidence="2">UBX domain-containing protein</fullName>
    </recommendedName>
</protein>
<dbReference type="InterPro" id="IPR029071">
    <property type="entry name" value="Ubiquitin-like_domsf"/>
</dbReference>
<dbReference type="GO" id="GO:0000045">
    <property type="term" value="P:autophagosome assembly"/>
    <property type="evidence" value="ECO:0007669"/>
    <property type="project" value="TreeGrafter"/>
</dbReference>
<feature type="region of interest" description="Disordered" evidence="1">
    <location>
        <begin position="220"/>
        <end position="269"/>
    </location>
</feature>
<evidence type="ECO:0000259" key="2">
    <source>
        <dbReference type="PROSITE" id="PS50033"/>
    </source>
</evidence>
<dbReference type="InterPro" id="IPR001012">
    <property type="entry name" value="UBX_dom"/>
</dbReference>
<reference evidence="3" key="1">
    <citation type="submission" date="2021-01" db="EMBL/GenBank/DDBJ databases">
        <authorList>
            <person name="Corre E."/>
            <person name="Pelletier E."/>
            <person name="Niang G."/>
            <person name="Scheremetjew M."/>
            <person name="Finn R."/>
            <person name="Kale V."/>
            <person name="Holt S."/>
            <person name="Cochrane G."/>
            <person name="Meng A."/>
            <person name="Brown T."/>
            <person name="Cohen L."/>
        </authorList>
    </citation>
    <scope>NUCLEOTIDE SEQUENCE</scope>
    <source>
        <strain evidence="3">SPMC142</strain>
    </source>
</reference>
<dbReference type="PANTHER" id="PTHR23333">
    <property type="entry name" value="UBX DOMAIN CONTAINING PROTEIN"/>
    <property type="match status" value="1"/>
</dbReference>
<dbReference type="GO" id="GO:0031468">
    <property type="term" value="P:nuclear membrane reassembly"/>
    <property type="evidence" value="ECO:0007669"/>
    <property type="project" value="TreeGrafter"/>
</dbReference>
<feature type="region of interest" description="Disordered" evidence="1">
    <location>
        <begin position="125"/>
        <end position="162"/>
    </location>
</feature>
<dbReference type="GO" id="GO:0007030">
    <property type="term" value="P:Golgi organization"/>
    <property type="evidence" value="ECO:0007669"/>
    <property type="project" value="TreeGrafter"/>
</dbReference>
<dbReference type="SUPFAM" id="SSF54236">
    <property type="entry name" value="Ubiquitin-like"/>
    <property type="match status" value="1"/>
</dbReference>
<dbReference type="GO" id="GO:0043161">
    <property type="term" value="P:proteasome-mediated ubiquitin-dependent protein catabolic process"/>
    <property type="evidence" value="ECO:0007669"/>
    <property type="project" value="TreeGrafter"/>
</dbReference>
<evidence type="ECO:0000313" key="3">
    <source>
        <dbReference type="EMBL" id="CAE0519560.1"/>
    </source>
</evidence>
<feature type="domain" description="UBX" evidence="2">
    <location>
        <begin position="272"/>
        <end position="347"/>
    </location>
</feature>
<feature type="compositionally biased region" description="Polar residues" evidence="1">
    <location>
        <begin position="92"/>
        <end position="104"/>
    </location>
</feature>
<organism evidence="3">
    <name type="scientific">Strombidinopsis acuminata</name>
    <dbReference type="NCBI Taxonomy" id="141414"/>
    <lineage>
        <taxon>Eukaryota</taxon>
        <taxon>Sar</taxon>
        <taxon>Alveolata</taxon>
        <taxon>Ciliophora</taxon>
        <taxon>Intramacronucleata</taxon>
        <taxon>Spirotrichea</taxon>
        <taxon>Choreotrichia</taxon>
        <taxon>Choreotrichida</taxon>
        <taxon>Strombidinopsidae</taxon>
        <taxon>Strombidinopsis</taxon>
    </lineage>
</organism>
<dbReference type="Gene3D" id="3.10.20.90">
    <property type="entry name" value="Phosphatidylinositol 3-kinase Catalytic Subunit, Chain A, domain 1"/>
    <property type="match status" value="1"/>
</dbReference>
<dbReference type="Pfam" id="PF00789">
    <property type="entry name" value="UBX"/>
    <property type="match status" value="1"/>
</dbReference>
<proteinExistence type="predicted"/>
<dbReference type="Pfam" id="PF14555">
    <property type="entry name" value="UBA_4"/>
    <property type="match status" value="1"/>
</dbReference>
<dbReference type="AlphaFoldDB" id="A0A7S3RBS9"/>
<dbReference type="CDD" id="cd14273">
    <property type="entry name" value="UBA_TAP-C_like"/>
    <property type="match status" value="1"/>
</dbReference>